<protein>
    <submittedName>
        <fullName evidence="1">Uncharacterized protein</fullName>
    </submittedName>
</protein>
<gene>
    <name evidence="1" type="ORF">OIU79_018083</name>
</gene>
<reference evidence="1" key="2">
    <citation type="journal article" date="2023" name="Int. J. Mol. Sci.">
        <title>De Novo Assembly and Annotation of 11 Diverse Shrub Willow (Salix) Genomes Reveals Novel Gene Organization in Sex-Linked Regions.</title>
        <authorList>
            <person name="Hyden B."/>
            <person name="Feng K."/>
            <person name="Yates T.B."/>
            <person name="Jawdy S."/>
            <person name="Cereghino C."/>
            <person name="Smart L.B."/>
            <person name="Muchero W."/>
        </authorList>
    </citation>
    <scope>NUCLEOTIDE SEQUENCE</scope>
    <source>
        <tissue evidence="1">Shoot tip</tissue>
    </source>
</reference>
<evidence type="ECO:0000313" key="1">
    <source>
        <dbReference type="EMBL" id="KAJ6774827.1"/>
    </source>
</evidence>
<sequence>MILIRQQEHNRSLHHRHRHPPWMLPEHNHIRHHHHLHDCECYRRQQWSSTGDSFSMF</sequence>
<accession>A0A9Q0WWI1</accession>
<dbReference type="EMBL" id="JAPFFK010000002">
    <property type="protein sequence ID" value="KAJ6774827.1"/>
    <property type="molecule type" value="Genomic_DNA"/>
</dbReference>
<dbReference type="AlphaFoldDB" id="A0A9Q0WWI1"/>
<name>A0A9Q0WWI1_SALPP</name>
<reference evidence="1" key="1">
    <citation type="submission" date="2022-11" db="EMBL/GenBank/DDBJ databases">
        <authorList>
            <person name="Hyden B.L."/>
            <person name="Feng K."/>
            <person name="Yates T."/>
            <person name="Jawdy S."/>
            <person name="Smart L.B."/>
            <person name="Muchero W."/>
        </authorList>
    </citation>
    <scope>NUCLEOTIDE SEQUENCE</scope>
    <source>
        <tissue evidence="1">Shoot tip</tissue>
    </source>
</reference>
<proteinExistence type="predicted"/>
<comment type="caution">
    <text evidence="1">The sequence shown here is derived from an EMBL/GenBank/DDBJ whole genome shotgun (WGS) entry which is preliminary data.</text>
</comment>
<dbReference type="Proteomes" id="UP001151532">
    <property type="component" value="Chromosome 5"/>
</dbReference>
<evidence type="ECO:0000313" key="2">
    <source>
        <dbReference type="Proteomes" id="UP001151532"/>
    </source>
</evidence>
<organism evidence="1 2">
    <name type="scientific">Salix purpurea</name>
    <name type="common">Purple osier willow</name>
    <dbReference type="NCBI Taxonomy" id="77065"/>
    <lineage>
        <taxon>Eukaryota</taxon>
        <taxon>Viridiplantae</taxon>
        <taxon>Streptophyta</taxon>
        <taxon>Embryophyta</taxon>
        <taxon>Tracheophyta</taxon>
        <taxon>Spermatophyta</taxon>
        <taxon>Magnoliopsida</taxon>
        <taxon>eudicotyledons</taxon>
        <taxon>Gunneridae</taxon>
        <taxon>Pentapetalae</taxon>
        <taxon>rosids</taxon>
        <taxon>fabids</taxon>
        <taxon>Malpighiales</taxon>
        <taxon>Salicaceae</taxon>
        <taxon>Saliceae</taxon>
        <taxon>Salix</taxon>
    </lineage>
</organism>
<keyword evidence="2" id="KW-1185">Reference proteome</keyword>